<dbReference type="PANTHER" id="PTHR46130:SF3">
    <property type="entry name" value="CHROMOSOME UNDETERMINED SCAFFOLD_33, WHOLE GENOME SHOTGUN SEQUENCE"/>
    <property type="match status" value="1"/>
</dbReference>
<dbReference type="PANTHER" id="PTHR46130">
    <property type="entry name" value="LAMGL DOMAIN-CONTAINING PROTEIN"/>
    <property type="match status" value="1"/>
</dbReference>
<name>A0A2M8KWD9_9BACT</name>
<protein>
    <recommendedName>
        <fullName evidence="6">DUF4215 domain-containing protein</fullName>
    </recommendedName>
</protein>
<dbReference type="AlphaFoldDB" id="A0A2M8KWD9"/>
<dbReference type="GO" id="GO:0007166">
    <property type="term" value="P:cell surface receptor signaling pathway"/>
    <property type="evidence" value="ECO:0007669"/>
    <property type="project" value="TreeGrafter"/>
</dbReference>
<evidence type="ECO:0000256" key="1">
    <source>
        <dbReference type="ARBA" id="ARBA00022729"/>
    </source>
</evidence>
<proteinExistence type="predicted"/>
<keyword evidence="3" id="KW-1015">Disulfide bond</keyword>
<sequence length="374" mass="38656">MYHSHYNGIPSQGGDVVTNSGIAFATSNPTKTGMYATLSCYYHGVVSGTPVPFLDPFGAFTVRGVGCFNDAHIVAVHPALSGLTDPSLSNWSCSVHEAFDSFPPDFLPLAIARNTNGAGEIDFADGSRGVPYIIARDEELSPIKCGDAILDPTEECDDGNTDPGDGCSTTCKLEFCGDGVITDVLGEECDDGGTLPGDGCSPTCTLEPFCGDGVTDAGEECDDGNNANGDGCSAVCELENEHPDCSGAYADPDYLWPPNHKGVAIGIEGVTDPDGDSVVVTATGVWQDEEVNAIGNGDGNTSPDASLSPLEVRAERNGNKNTPGDGRVYHIFFDADDGNGGTCSGEVTVCVPHDQGNGNLCVDGGALYDSTSLL</sequence>
<evidence type="ECO:0000256" key="3">
    <source>
        <dbReference type="ARBA" id="ARBA00023157"/>
    </source>
</evidence>
<evidence type="ECO:0000313" key="5">
    <source>
        <dbReference type="Proteomes" id="UP000229098"/>
    </source>
</evidence>
<dbReference type="Pfam" id="PF13948">
    <property type="entry name" value="DUF4215"/>
    <property type="match status" value="2"/>
</dbReference>
<comment type="caution">
    <text evidence="4">The sequence shown here is derived from an EMBL/GenBank/DDBJ whole genome shotgun (WGS) entry which is preliminary data.</text>
</comment>
<dbReference type="InterPro" id="IPR011936">
    <property type="entry name" value="Myxo_disulph_rpt"/>
</dbReference>
<evidence type="ECO:0008006" key="6">
    <source>
        <dbReference type="Google" id="ProtNLM"/>
    </source>
</evidence>
<dbReference type="InterPro" id="IPR043543">
    <property type="entry name" value="PAPPA/PAPPA2"/>
</dbReference>
<keyword evidence="1" id="KW-0732">Signal</keyword>
<evidence type="ECO:0000313" key="4">
    <source>
        <dbReference type="EMBL" id="PJE64255.1"/>
    </source>
</evidence>
<keyword evidence="2" id="KW-0677">Repeat</keyword>
<gene>
    <name evidence="4" type="ORF">COU90_03720</name>
</gene>
<organism evidence="4 5">
    <name type="scientific">Candidatus Ryanbacteria bacterium CG10_big_fil_rev_8_21_14_0_10_43_42</name>
    <dbReference type="NCBI Taxonomy" id="1974864"/>
    <lineage>
        <taxon>Bacteria</taxon>
        <taxon>Candidatus Ryaniibacteriota</taxon>
    </lineage>
</organism>
<dbReference type="EMBL" id="PFEF01000008">
    <property type="protein sequence ID" value="PJE64255.1"/>
    <property type="molecule type" value="Genomic_DNA"/>
</dbReference>
<evidence type="ECO:0000256" key="2">
    <source>
        <dbReference type="ARBA" id="ARBA00022737"/>
    </source>
</evidence>
<accession>A0A2M8KWD9</accession>
<dbReference type="GO" id="GO:0005615">
    <property type="term" value="C:extracellular space"/>
    <property type="evidence" value="ECO:0007669"/>
    <property type="project" value="TreeGrafter"/>
</dbReference>
<dbReference type="NCBIfam" id="TIGR02232">
    <property type="entry name" value="myxo_disulf_rpt"/>
    <property type="match status" value="3"/>
</dbReference>
<reference evidence="5" key="1">
    <citation type="submission" date="2017-09" db="EMBL/GenBank/DDBJ databases">
        <title>Depth-based differentiation of microbial function through sediment-hosted aquifers and enrichment of novel symbionts in the deep terrestrial subsurface.</title>
        <authorList>
            <person name="Probst A.J."/>
            <person name="Ladd B."/>
            <person name="Jarett J.K."/>
            <person name="Geller-Mcgrath D.E."/>
            <person name="Sieber C.M.K."/>
            <person name="Emerson J.B."/>
            <person name="Anantharaman K."/>
            <person name="Thomas B.C."/>
            <person name="Malmstrom R."/>
            <person name="Stieglmeier M."/>
            <person name="Klingl A."/>
            <person name="Woyke T."/>
            <person name="Ryan C.M."/>
            <person name="Banfield J.F."/>
        </authorList>
    </citation>
    <scope>NUCLEOTIDE SEQUENCE [LARGE SCALE GENOMIC DNA]</scope>
</reference>
<dbReference type="GO" id="GO:0004222">
    <property type="term" value="F:metalloendopeptidase activity"/>
    <property type="evidence" value="ECO:0007669"/>
    <property type="project" value="TreeGrafter"/>
</dbReference>
<dbReference type="Proteomes" id="UP000229098">
    <property type="component" value="Unassembled WGS sequence"/>
</dbReference>
<dbReference type="GO" id="GO:0006508">
    <property type="term" value="P:proteolysis"/>
    <property type="evidence" value="ECO:0007669"/>
    <property type="project" value="TreeGrafter"/>
</dbReference>